<feature type="transmembrane region" description="Helical" evidence="5">
    <location>
        <begin position="192"/>
        <end position="209"/>
    </location>
</feature>
<evidence type="ECO:0000313" key="8">
    <source>
        <dbReference type="Proteomes" id="UP000539985"/>
    </source>
</evidence>
<comment type="caution">
    <text evidence="7">The sequence shown here is derived from an EMBL/GenBank/DDBJ whole genome shotgun (WGS) entry which is preliminary data.</text>
</comment>
<dbReference type="RefSeq" id="WP_177102874.1">
    <property type="nucleotide sequence ID" value="NZ_JACAQB010000007.1"/>
</dbReference>
<keyword evidence="7" id="KW-0436">Ligase</keyword>
<feature type="transmembrane region" description="Helical" evidence="5">
    <location>
        <begin position="12"/>
        <end position="35"/>
    </location>
</feature>
<feature type="transmembrane region" description="Helical" evidence="5">
    <location>
        <begin position="338"/>
        <end position="358"/>
    </location>
</feature>
<feature type="transmembrane region" description="Helical" evidence="5">
    <location>
        <begin position="168"/>
        <end position="185"/>
    </location>
</feature>
<accession>A0A7Y7XC97</accession>
<gene>
    <name evidence="7" type="ORF">HX882_15320</name>
</gene>
<reference evidence="7 8" key="1">
    <citation type="submission" date="2020-04" db="EMBL/GenBank/DDBJ databases">
        <title>Molecular characterization of pseudomonads from Agaricus bisporus reveal novel blotch 2 pathogens in Western Europe.</title>
        <authorList>
            <person name="Taparia T."/>
            <person name="Krijger M."/>
            <person name="Haynes E."/>
            <person name="Elpinstone J.G."/>
            <person name="Noble R."/>
            <person name="Van Der Wolf J."/>
        </authorList>
    </citation>
    <scope>NUCLEOTIDE SEQUENCE [LARGE SCALE GENOMIC DNA]</scope>
    <source>
        <strain evidence="7 8">H7001</strain>
    </source>
</reference>
<feature type="domain" description="O-antigen ligase-related" evidence="6">
    <location>
        <begin position="199"/>
        <end position="322"/>
    </location>
</feature>
<dbReference type="GO" id="GO:0016874">
    <property type="term" value="F:ligase activity"/>
    <property type="evidence" value="ECO:0007669"/>
    <property type="project" value="UniProtKB-KW"/>
</dbReference>
<evidence type="ECO:0000313" key="7">
    <source>
        <dbReference type="EMBL" id="NWB97268.1"/>
    </source>
</evidence>
<evidence type="ECO:0000256" key="1">
    <source>
        <dbReference type="ARBA" id="ARBA00004141"/>
    </source>
</evidence>
<name>A0A7Y7XC97_9PSED</name>
<feature type="transmembrane region" description="Helical" evidence="5">
    <location>
        <begin position="370"/>
        <end position="387"/>
    </location>
</feature>
<dbReference type="PANTHER" id="PTHR37422">
    <property type="entry name" value="TEICHURONIC ACID BIOSYNTHESIS PROTEIN TUAE"/>
    <property type="match status" value="1"/>
</dbReference>
<evidence type="ECO:0000256" key="3">
    <source>
        <dbReference type="ARBA" id="ARBA00022989"/>
    </source>
</evidence>
<protein>
    <submittedName>
        <fullName evidence="7">O-antigen ligase family protein</fullName>
    </submittedName>
</protein>
<dbReference type="PANTHER" id="PTHR37422:SF13">
    <property type="entry name" value="LIPOPOLYSACCHARIDE BIOSYNTHESIS PROTEIN PA4999-RELATED"/>
    <property type="match status" value="1"/>
</dbReference>
<feature type="transmembrane region" description="Helical" evidence="5">
    <location>
        <begin position="235"/>
        <end position="253"/>
    </location>
</feature>
<evidence type="ECO:0000259" key="6">
    <source>
        <dbReference type="Pfam" id="PF04932"/>
    </source>
</evidence>
<feature type="transmembrane region" description="Helical" evidence="5">
    <location>
        <begin position="215"/>
        <end position="230"/>
    </location>
</feature>
<evidence type="ECO:0000256" key="4">
    <source>
        <dbReference type="ARBA" id="ARBA00023136"/>
    </source>
</evidence>
<dbReference type="Pfam" id="PF04932">
    <property type="entry name" value="Wzy_C"/>
    <property type="match status" value="1"/>
</dbReference>
<sequence>MQLNRLSSASNCIFDFLCQWTLPLGLLILLSGMFFLESRNALTSFYLGLFGIPSLLMLCLRPREIKTLLGEPIIASFLVLCIWLCLSLLWSPRENPDFGMIKIPLQPLMLFAGCAMLLQYRRDALPAVLLCAATIALVATISYLVPFIRTYMPGDRMIGGGAFTNPLLSSHLFGFFCIYWLCMCITSQRLSVLWLSVPATAIMLVAIMATGSRTPLVALVLSALWLCIVNRNRRALVMIAGMLLGSAVTLLLFPDVLGDRGSSYRLQIWQIALERIAEHPWIGHGYDSDLRIDVGAGYTLSEPHSFSLGILFYIGVIGMIPWAFMLVWGLLSSYRQRLQPLFVLASTLLAYGIGAGLAEGGAVLTRPREHWFLLWIPLALIAALSIANRRNQLTKSRPPQA</sequence>
<keyword evidence="3 5" id="KW-1133">Transmembrane helix</keyword>
<feature type="transmembrane region" description="Helical" evidence="5">
    <location>
        <begin position="103"/>
        <end position="120"/>
    </location>
</feature>
<feature type="transmembrane region" description="Helical" evidence="5">
    <location>
        <begin position="72"/>
        <end position="91"/>
    </location>
</feature>
<proteinExistence type="predicted"/>
<keyword evidence="2 5" id="KW-0812">Transmembrane</keyword>
<evidence type="ECO:0000256" key="2">
    <source>
        <dbReference type="ARBA" id="ARBA00022692"/>
    </source>
</evidence>
<evidence type="ECO:0000256" key="5">
    <source>
        <dbReference type="SAM" id="Phobius"/>
    </source>
</evidence>
<organism evidence="7 8">
    <name type="scientific">Pseudomonas gingeri</name>
    <dbReference type="NCBI Taxonomy" id="117681"/>
    <lineage>
        <taxon>Bacteria</taxon>
        <taxon>Pseudomonadati</taxon>
        <taxon>Pseudomonadota</taxon>
        <taxon>Gammaproteobacteria</taxon>
        <taxon>Pseudomonadales</taxon>
        <taxon>Pseudomonadaceae</taxon>
        <taxon>Pseudomonas</taxon>
    </lineage>
</organism>
<dbReference type="Proteomes" id="UP000539985">
    <property type="component" value="Unassembled WGS sequence"/>
</dbReference>
<keyword evidence="4 5" id="KW-0472">Membrane</keyword>
<dbReference type="EMBL" id="JACAQB010000007">
    <property type="protein sequence ID" value="NWB97268.1"/>
    <property type="molecule type" value="Genomic_DNA"/>
</dbReference>
<dbReference type="AlphaFoldDB" id="A0A7Y7XC97"/>
<dbReference type="InterPro" id="IPR051533">
    <property type="entry name" value="WaaL-like"/>
</dbReference>
<feature type="transmembrane region" description="Helical" evidence="5">
    <location>
        <begin position="310"/>
        <end position="331"/>
    </location>
</feature>
<feature type="transmembrane region" description="Helical" evidence="5">
    <location>
        <begin position="41"/>
        <end position="60"/>
    </location>
</feature>
<dbReference type="InterPro" id="IPR007016">
    <property type="entry name" value="O-antigen_ligase-rel_domated"/>
</dbReference>
<dbReference type="GO" id="GO:0016020">
    <property type="term" value="C:membrane"/>
    <property type="evidence" value="ECO:0007669"/>
    <property type="project" value="UniProtKB-SubCell"/>
</dbReference>
<feature type="transmembrane region" description="Helical" evidence="5">
    <location>
        <begin position="127"/>
        <end position="148"/>
    </location>
</feature>
<comment type="subcellular location">
    <subcellularLocation>
        <location evidence="1">Membrane</location>
        <topology evidence="1">Multi-pass membrane protein</topology>
    </subcellularLocation>
</comment>